<comment type="caution">
    <text evidence="3">The sequence shown here is derived from an EMBL/GenBank/DDBJ whole genome shotgun (WGS) entry which is preliminary data.</text>
</comment>
<dbReference type="AlphaFoldDB" id="A0AAE1REZ5"/>
<organism evidence="3 4">
    <name type="scientific">Anisodus tanguticus</name>
    <dbReference type="NCBI Taxonomy" id="243964"/>
    <lineage>
        <taxon>Eukaryota</taxon>
        <taxon>Viridiplantae</taxon>
        <taxon>Streptophyta</taxon>
        <taxon>Embryophyta</taxon>
        <taxon>Tracheophyta</taxon>
        <taxon>Spermatophyta</taxon>
        <taxon>Magnoliopsida</taxon>
        <taxon>eudicotyledons</taxon>
        <taxon>Gunneridae</taxon>
        <taxon>Pentapetalae</taxon>
        <taxon>asterids</taxon>
        <taxon>lamiids</taxon>
        <taxon>Solanales</taxon>
        <taxon>Solanaceae</taxon>
        <taxon>Solanoideae</taxon>
        <taxon>Hyoscyameae</taxon>
        <taxon>Anisodus</taxon>
    </lineage>
</organism>
<gene>
    <name evidence="3" type="ORF">RND71_032212</name>
</gene>
<dbReference type="PANTHER" id="PTHR46038:SF50">
    <property type="entry name" value="PENTATRICOPEPTIDE REPEAT-CONTAINING PROTEIN"/>
    <property type="match status" value="1"/>
</dbReference>
<evidence type="ECO:0000313" key="3">
    <source>
        <dbReference type="EMBL" id="KAK4349457.1"/>
    </source>
</evidence>
<dbReference type="Proteomes" id="UP001291623">
    <property type="component" value="Unassembled WGS sequence"/>
</dbReference>
<name>A0AAE1REZ5_9SOLA</name>
<evidence type="ECO:0000313" key="4">
    <source>
        <dbReference type="Proteomes" id="UP001291623"/>
    </source>
</evidence>
<dbReference type="Pfam" id="PF03407">
    <property type="entry name" value="Nucleotid_trans"/>
    <property type="match status" value="1"/>
</dbReference>
<keyword evidence="1" id="KW-0812">Transmembrane</keyword>
<dbReference type="InterPro" id="IPR005069">
    <property type="entry name" value="Nucl-diP-sugar_transferase"/>
</dbReference>
<dbReference type="InterPro" id="IPR044821">
    <property type="entry name" value="At1g28695/At4g15970-like"/>
</dbReference>
<keyword evidence="1" id="KW-0472">Membrane</keyword>
<dbReference type="EMBL" id="JAVYJV010000017">
    <property type="protein sequence ID" value="KAK4349457.1"/>
    <property type="molecule type" value="Genomic_DNA"/>
</dbReference>
<evidence type="ECO:0000259" key="2">
    <source>
        <dbReference type="Pfam" id="PF03407"/>
    </source>
</evidence>
<evidence type="ECO:0000256" key="1">
    <source>
        <dbReference type="SAM" id="Phobius"/>
    </source>
</evidence>
<sequence length="382" mass="44199">MALGMLKNESDKMVGLEGGSNNKNAKIFILFFTVAICCLVYYHSNTYHLEFLPNSYNSIFSWSTQDLKQGDLMPLSSTNNDSIITGKKSTRRENNLTSTKKKQSKLKKVLKEAAMADKTVIITALNAAWTAPNSTFDLFLESFKIGNNTKSLLKHVVVVALDKTAYSRCLEIHTHCYALITKGVDFSGEKKYMSDDYLKMMWKRTDFLRIVLQMGYNFIFTDADILWFRRPFAHFYSHDDFQIACDHYLHDSFNLDNYPNGGFKFVKSNNQTIQFYKFWYSSRKTYPETNEQDVLNIIKYDSFLKKIGLKIRFLDTAYFGGFCEPSKDLNYVCTMHANCCIGLGNKIHDLRMALDDWKYYMALPSGERKSKIYTWTVPRICG</sequence>
<proteinExistence type="predicted"/>
<dbReference type="PANTHER" id="PTHR46038">
    <property type="entry name" value="EXPRESSED PROTEIN-RELATED"/>
    <property type="match status" value="1"/>
</dbReference>
<keyword evidence="4" id="KW-1185">Reference proteome</keyword>
<protein>
    <recommendedName>
        <fullName evidence="2">Nucleotide-diphospho-sugar transferase domain-containing protein</fullName>
    </recommendedName>
</protein>
<feature type="transmembrane region" description="Helical" evidence="1">
    <location>
        <begin position="27"/>
        <end position="44"/>
    </location>
</feature>
<reference evidence="3" key="1">
    <citation type="submission" date="2023-12" db="EMBL/GenBank/DDBJ databases">
        <title>Genome assembly of Anisodus tanguticus.</title>
        <authorList>
            <person name="Wang Y.-J."/>
        </authorList>
    </citation>
    <scope>NUCLEOTIDE SEQUENCE</scope>
    <source>
        <strain evidence="3">KB-2021</strain>
        <tissue evidence="3">Leaf</tissue>
    </source>
</reference>
<accession>A0AAE1REZ5</accession>
<keyword evidence="1" id="KW-1133">Transmembrane helix</keyword>
<feature type="domain" description="Nucleotide-diphospho-sugar transferase" evidence="2">
    <location>
        <begin position="152"/>
        <end position="350"/>
    </location>
</feature>